<reference evidence="1" key="1">
    <citation type="submission" date="2021-01" db="EMBL/GenBank/DDBJ databases">
        <authorList>
            <consortium name="Genoscope - CEA"/>
            <person name="William W."/>
        </authorList>
    </citation>
    <scope>NUCLEOTIDE SEQUENCE</scope>
</reference>
<protein>
    <recommendedName>
        <fullName evidence="3">Roadblock/LAMTOR2 domain-containing protein</fullName>
    </recommendedName>
</protein>
<evidence type="ECO:0000313" key="2">
    <source>
        <dbReference type="Proteomes" id="UP000692954"/>
    </source>
</evidence>
<proteinExistence type="predicted"/>
<organism evidence="1 2">
    <name type="scientific">Paramecium sonneborni</name>
    <dbReference type="NCBI Taxonomy" id="65129"/>
    <lineage>
        <taxon>Eukaryota</taxon>
        <taxon>Sar</taxon>
        <taxon>Alveolata</taxon>
        <taxon>Ciliophora</taxon>
        <taxon>Intramacronucleata</taxon>
        <taxon>Oligohymenophorea</taxon>
        <taxon>Peniculida</taxon>
        <taxon>Parameciidae</taxon>
        <taxon>Paramecium</taxon>
    </lineage>
</organism>
<keyword evidence="2" id="KW-1185">Reference proteome</keyword>
<evidence type="ECO:0008006" key="3">
    <source>
        <dbReference type="Google" id="ProtNLM"/>
    </source>
</evidence>
<dbReference type="EMBL" id="CAJJDN010000057">
    <property type="protein sequence ID" value="CAD8091202.1"/>
    <property type="molecule type" value="Genomic_DNA"/>
</dbReference>
<name>A0A8S1NGL9_9CILI</name>
<evidence type="ECO:0000313" key="1">
    <source>
        <dbReference type="EMBL" id="CAD8091202.1"/>
    </source>
</evidence>
<accession>A0A8S1NGL9</accession>
<dbReference type="Proteomes" id="UP000692954">
    <property type="component" value="Unassembled WGS sequence"/>
</dbReference>
<dbReference type="AlphaFoldDB" id="A0A8S1NGL9"/>
<comment type="caution">
    <text evidence="1">The sequence shown here is derived from an EMBL/GenBank/DDBJ whole genome shotgun (WGS) entry which is preliminary data.</text>
</comment>
<gene>
    <name evidence="1" type="ORF">PSON_ATCC_30995.1.T0570133</name>
</gene>
<sequence>MSDVDIEDTINRIKNHKSVQGIVIVNSEGVITRTTYLNDKKDEGDTIAKSIPIFWLKKQDLQFEIQIQLMIQLSQELNLNQMKFQQLLIKIFYQLLFKDLKNKEKMINDELDNQLNQSNLIKNLCLAIIYYYITEQLQYSNVIYSQCLSIFLYQYLPKPTLQQT</sequence>
<dbReference type="OrthoDB" id="9985637at2759"/>